<dbReference type="InterPro" id="IPR015915">
    <property type="entry name" value="Kelch-typ_b-propeller"/>
</dbReference>
<dbReference type="Gene3D" id="1.20.5.4130">
    <property type="match status" value="1"/>
</dbReference>
<dbReference type="Pfam" id="PF23598">
    <property type="entry name" value="LRR_14"/>
    <property type="match status" value="1"/>
</dbReference>
<reference evidence="13 14" key="1">
    <citation type="submission" date="2017-09" db="EMBL/GenBank/DDBJ databases">
        <authorList>
            <consortium name="International Durum Wheat Genome Sequencing Consortium (IDWGSC)"/>
            <person name="Milanesi L."/>
        </authorList>
    </citation>
    <scope>NUCLEOTIDE SEQUENCE [LARGE SCALE GENOMIC DNA]</scope>
    <source>
        <strain evidence="14">cv. Svevo</strain>
    </source>
</reference>
<dbReference type="InterPro" id="IPR041118">
    <property type="entry name" value="Rx_N"/>
</dbReference>
<keyword evidence="4" id="KW-0677">Repeat</keyword>
<keyword evidence="3" id="KW-0433">Leucine-rich repeat</keyword>
<dbReference type="InterPro" id="IPR055414">
    <property type="entry name" value="LRR_R13L4/SHOC2-like"/>
</dbReference>
<dbReference type="PANTHER" id="PTHR46122:SF25">
    <property type="entry name" value="REPEAT-CONTAINING F-BOX FAMILY PROTEIN, PUTATIVE, EXPRESSED-RELATED"/>
    <property type="match status" value="1"/>
</dbReference>
<dbReference type="Gene3D" id="3.80.10.10">
    <property type="entry name" value="Ribonuclease Inhibitor"/>
    <property type="match status" value="1"/>
</dbReference>
<dbReference type="FunFam" id="1.10.10.10:FF:000322">
    <property type="entry name" value="Probable disease resistance protein At1g63360"/>
    <property type="match status" value="1"/>
</dbReference>
<keyword evidence="6" id="KW-0611">Plant defense</keyword>
<dbReference type="SMART" id="SM00612">
    <property type="entry name" value="Kelch"/>
    <property type="match status" value="3"/>
</dbReference>
<dbReference type="PANTHER" id="PTHR46122">
    <property type="entry name" value="GALACTOSE OXIDASE/KELCH REPEAT PROTEIN-RELATED"/>
    <property type="match status" value="1"/>
</dbReference>
<dbReference type="SUPFAM" id="SSF52540">
    <property type="entry name" value="P-loop containing nucleoside triphosphate hydrolases"/>
    <property type="match status" value="1"/>
</dbReference>
<dbReference type="Gene3D" id="2.120.10.80">
    <property type="entry name" value="Kelch-type beta propeller"/>
    <property type="match status" value="1"/>
</dbReference>
<feature type="domain" description="NB-ARC" evidence="9">
    <location>
        <begin position="394"/>
        <end position="557"/>
    </location>
</feature>
<dbReference type="SUPFAM" id="SSF52058">
    <property type="entry name" value="L domain-like"/>
    <property type="match status" value="1"/>
</dbReference>
<evidence type="ECO:0000259" key="10">
    <source>
        <dbReference type="Pfam" id="PF18052"/>
    </source>
</evidence>
<feature type="region of interest" description="Disordered" evidence="8">
    <location>
        <begin position="1"/>
        <end position="24"/>
    </location>
</feature>
<dbReference type="SUPFAM" id="SSF52833">
    <property type="entry name" value="Thioredoxin-like"/>
    <property type="match status" value="1"/>
</dbReference>
<dbReference type="InterPro" id="IPR027417">
    <property type="entry name" value="P-loop_NTPase"/>
</dbReference>
<keyword evidence="5" id="KW-0547">Nucleotide-binding</keyword>
<dbReference type="Pfam" id="PF00931">
    <property type="entry name" value="NB-ARC"/>
    <property type="match status" value="1"/>
</dbReference>
<keyword evidence="7" id="KW-0175">Coiled coil</keyword>
<dbReference type="InterPro" id="IPR032675">
    <property type="entry name" value="LRR_dom_sf"/>
</dbReference>
<keyword evidence="2" id="KW-0880">Kelch repeat</keyword>
<name>A0A9R0SRZ2_TRITD</name>
<keyword evidence="14" id="KW-1185">Reference proteome</keyword>
<dbReference type="Pfam" id="PF23559">
    <property type="entry name" value="WHD_DRP"/>
    <property type="match status" value="1"/>
</dbReference>
<feature type="domain" description="Disease resistance R13L4/SHOC-2-like LRR" evidence="12">
    <location>
        <begin position="770"/>
        <end position="1137"/>
    </location>
</feature>
<dbReference type="InterPro" id="IPR006652">
    <property type="entry name" value="Kelch_1"/>
</dbReference>
<protein>
    <submittedName>
        <fullName evidence="13">Uncharacterized protein</fullName>
    </submittedName>
</protein>
<dbReference type="GO" id="GO:0043531">
    <property type="term" value="F:ADP binding"/>
    <property type="evidence" value="ECO:0007669"/>
    <property type="project" value="InterPro"/>
</dbReference>
<dbReference type="Proteomes" id="UP000324705">
    <property type="component" value="Chromosome 4A"/>
</dbReference>
<evidence type="ECO:0000256" key="1">
    <source>
        <dbReference type="ARBA" id="ARBA00008894"/>
    </source>
</evidence>
<sequence>MRPPDMGDPGGSSSSRPHGKQEQPEVVLYTAPASASRRRGHTSADRYAVCALLRGYGLAVDVRDMSRSKAHRCELKSLLAARGCAFSLPQLLVGSRLVGGPDDIRQLHPAGGLRPLLDSAPRPYRAFVCQACKRVGSEPCPKCSESRNKMLDHGVIADEQDKVVLFYPTQDVSVGGRGREMDASFSVSLGAMRPLLKKLDMMLGPHGCKLTKGVNDRSHLLKDDLKEIATYLEDLLEVEDPPLAAKCWMKEAHELSYDSLDCIDNFVPPDQSLGYKFDHNMTHVKIPKRLKWQKQIRYAAPDVSGHVISKTIRVDVICAPRRLKWYQQIVEMVSEFRIYAQEVVQRYDRYQVQCCSTSVASRFSAIGPTMPMPPPPCEKTCSGLVIDGRMSKFINSQLANDENRQLRVVSIHGSGCLGKTMLAKVLYNKLGRQFHCRAFIRVSKKPDMKMLFRDMLSQIQRKHPQASEDASDELHITAENIRNCLHSKRYLIVVDDLWDTAAWDVINQLFPECSQGSRIITITQIEVVALACCSVDPEQVFEMNPLDDDHSRKLFFDRLFGSESNCPEELQQVSSQIVEICGGLPLATIIIASLLANQPSVSVDLLTHIHDSLVSCLSSNSTSERTRQVLHLSYNSLPHYLKTCLLQLGMYPEGSIIFKYDLVRQWVAEGFLAASEGQNKEQVAGMYFDELVHRRFIQPVSINFYNEVVSCTVQVMVHDLIVHKSAEENFTVVVDYNRKILALSHKVRRLSLQLGDAKYAKIPANISKSQVRSLGVFGLSECMPFIGEFKLVRVLNLQLFGHHNGDQDLTIDLTGISELFHLRYLKIVCDVCVKLPGRMRGLQCLETLDVMDTPKGTYVPWDIIYLTRLLHLSLPPDTNLLDWSVGDDLSLCKPYRLQDLCISTPLSSDTDHLKRNMHAMDYLRYEHDSLKTIKLVAHGSSVSYGDASKARVNWVLDHPQKNKNLWILDKITHHVQRMEVSPHSPVIFCDMHLWDIQHGNLCILKNAVDGLSVNDVDILSGLPALTDMSLYVQKSPNIKIIFCTGAGFTALKYLKLRFMSGIAWLRFEADTMPNLWKLRLVFDAIPQLDQRLDLYSVGDQWKQYRHGTALISVQHIPRLREVSAKFGGAAADLEYVSRIGVVSNHPSNPIIDVQLVDSGSHGDKRISWRSPASSSRLHPPGADGGEQQDVVSWSNIIGVIGRDLFICCLHRLSRWEYGAIASLDRDFNSVVRNGDIYRLRRKNGVTEHWIYLSWGNNPPEWVAYDPSTGRWIQVPKMPPAESKFIWESLAVGTELLVFGDGRVAFRYSILTNSWTWLAHEMNTPRYWFGSASVGEKAYIAGGRDSSHSVLSSAEMYDSEAHTWTLLPSMNRARYGCSGAFMDGKFYVIGGISSSHEVLTCGEEYDLNRRSWRVIHNMSQGLNFQAWGAPPLIAVANNELYAADYSENNDLKQYDKLENKWITLGKLPVQSNRNGWDMGYRACGDRLIVIGPPINSTGEKVVELHSWIPDEQPPVWNLVATRPIMGYDIRCAMMGC</sequence>
<dbReference type="InterPro" id="IPR042197">
    <property type="entry name" value="Apaf_helical"/>
</dbReference>
<evidence type="ECO:0000259" key="11">
    <source>
        <dbReference type="Pfam" id="PF23559"/>
    </source>
</evidence>
<evidence type="ECO:0000256" key="5">
    <source>
        <dbReference type="ARBA" id="ARBA00022741"/>
    </source>
</evidence>
<dbReference type="PRINTS" id="PR00364">
    <property type="entry name" value="DISEASERSIST"/>
</dbReference>
<evidence type="ECO:0000256" key="4">
    <source>
        <dbReference type="ARBA" id="ARBA00022737"/>
    </source>
</evidence>
<dbReference type="GO" id="GO:0009626">
    <property type="term" value="P:plant-type hypersensitive response"/>
    <property type="evidence" value="ECO:0007669"/>
    <property type="project" value="UniProtKB-ARBA"/>
</dbReference>
<proteinExistence type="inferred from homology"/>
<dbReference type="Gene3D" id="1.10.8.430">
    <property type="entry name" value="Helical domain of apoptotic protease-activating factors"/>
    <property type="match status" value="1"/>
</dbReference>
<evidence type="ECO:0000256" key="3">
    <source>
        <dbReference type="ARBA" id="ARBA00022614"/>
    </source>
</evidence>
<dbReference type="SUPFAM" id="SSF117281">
    <property type="entry name" value="Kelch motif"/>
    <property type="match status" value="1"/>
</dbReference>
<dbReference type="EMBL" id="LT934117">
    <property type="protein sequence ID" value="VAI00363.1"/>
    <property type="molecule type" value="Genomic_DNA"/>
</dbReference>
<evidence type="ECO:0000259" key="12">
    <source>
        <dbReference type="Pfam" id="PF23598"/>
    </source>
</evidence>
<accession>A0A9R0SRZ2</accession>
<dbReference type="Pfam" id="PF01344">
    <property type="entry name" value="Kelch_1"/>
    <property type="match status" value="2"/>
</dbReference>
<evidence type="ECO:0000259" key="9">
    <source>
        <dbReference type="Pfam" id="PF00931"/>
    </source>
</evidence>
<feature type="domain" description="Disease resistance N-terminal" evidence="10">
    <location>
        <begin position="191"/>
        <end position="267"/>
    </location>
</feature>
<dbReference type="Gramene" id="TRITD4Av1G263900.2">
    <property type="protein sequence ID" value="TRITD4Av1G263900.2"/>
    <property type="gene ID" value="TRITD4Av1G263900"/>
</dbReference>
<organism evidence="13 14">
    <name type="scientific">Triticum turgidum subsp. durum</name>
    <name type="common">Durum wheat</name>
    <name type="synonym">Triticum durum</name>
    <dbReference type="NCBI Taxonomy" id="4567"/>
    <lineage>
        <taxon>Eukaryota</taxon>
        <taxon>Viridiplantae</taxon>
        <taxon>Streptophyta</taxon>
        <taxon>Embryophyta</taxon>
        <taxon>Tracheophyta</taxon>
        <taxon>Spermatophyta</taxon>
        <taxon>Magnoliopsida</taxon>
        <taxon>Liliopsida</taxon>
        <taxon>Poales</taxon>
        <taxon>Poaceae</taxon>
        <taxon>BOP clade</taxon>
        <taxon>Pooideae</taxon>
        <taxon>Triticodae</taxon>
        <taxon>Triticeae</taxon>
        <taxon>Triticinae</taxon>
        <taxon>Triticum</taxon>
    </lineage>
</organism>
<feature type="region of interest" description="Disordered" evidence="8">
    <location>
        <begin position="1167"/>
        <end position="1186"/>
    </location>
</feature>
<evidence type="ECO:0000256" key="2">
    <source>
        <dbReference type="ARBA" id="ARBA00022441"/>
    </source>
</evidence>
<feature type="domain" description="Disease resistance protein winged helix" evidence="11">
    <location>
        <begin position="650"/>
        <end position="721"/>
    </location>
</feature>
<evidence type="ECO:0000256" key="7">
    <source>
        <dbReference type="ARBA" id="ARBA00023054"/>
    </source>
</evidence>
<comment type="similarity">
    <text evidence="1">Belongs to the disease resistance NB-LRR family.</text>
</comment>
<dbReference type="GO" id="GO:0005634">
    <property type="term" value="C:nucleus"/>
    <property type="evidence" value="ECO:0007669"/>
    <property type="project" value="UniProtKB-ARBA"/>
</dbReference>
<evidence type="ECO:0000256" key="6">
    <source>
        <dbReference type="ARBA" id="ARBA00022821"/>
    </source>
</evidence>
<dbReference type="Pfam" id="PF18052">
    <property type="entry name" value="Rx_N"/>
    <property type="match status" value="1"/>
</dbReference>
<gene>
    <name evidence="13" type="ORF">TRITD_4Av1G263900</name>
</gene>
<dbReference type="Gene3D" id="3.40.50.300">
    <property type="entry name" value="P-loop containing nucleotide triphosphate hydrolases"/>
    <property type="match status" value="1"/>
</dbReference>
<evidence type="ECO:0000313" key="13">
    <source>
        <dbReference type="EMBL" id="VAI00363.1"/>
    </source>
</evidence>
<evidence type="ECO:0000256" key="8">
    <source>
        <dbReference type="SAM" id="MobiDB-lite"/>
    </source>
</evidence>
<dbReference type="Gene3D" id="3.40.30.10">
    <property type="entry name" value="Glutaredoxin"/>
    <property type="match status" value="1"/>
</dbReference>
<dbReference type="InterPro" id="IPR058922">
    <property type="entry name" value="WHD_DRP"/>
</dbReference>
<evidence type="ECO:0000313" key="14">
    <source>
        <dbReference type="Proteomes" id="UP000324705"/>
    </source>
</evidence>
<dbReference type="InterPro" id="IPR002182">
    <property type="entry name" value="NB-ARC"/>
</dbReference>
<dbReference type="GO" id="GO:0002758">
    <property type="term" value="P:innate immune response-activating signaling pathway"/>
    <property type="evidence" value="ECO:0007669"/>
    <property type="project" value="UniProtKB-ARBA"/>
</dbReference>
<dbReference type="PROSITE" id="PS51354">
    <property type="entry name" value="GLUTAREDOXIN_2"/>
    <property type="match status" value="1"/>
</dbReference>
<dbReference type="InterPro" id="IPR036249">
    <property type="entry name" value="Thioredoxin-like_sf"/>
</dbReference>
<dbReference type="InterPro" id="IPR052439">
    <property type="entry name" value="F-box/Kelch-repeat"/>
</dbReference>
<dbReference type="GO" id="GO:0042742">
    <property type="term" value="P:defense response to bacterium"/>
    <property type="evidence" value="ECO:0007669"/>
    <property type="project" value="UniProtKB-ARBA"/>
</dbReference>